<proteinExistence type="predicted"/>
<name>X1CG67_9ZZZZ</name>
<organism evidence="2">
    <name type="scientific">marine sediment metagenome</name>
    <dbReference type="NCBI Taxonomy" id="412755"/>
    <lineage>
        <taxon>unclassified sequences</taxon>
        <taxon>metagenomes</taxon>
        <taxon>ecological metagenomes</taxon>
    </lineage>
</organism>
<sequence>SKVYNEFDNNRRQHYTSVLKHLLNEFEIESVVKRVNEKFSMIYDAMQDLYNKKSREDQQKRGRHLNILNLLVGSDVLVGLAGVIIQSLNLQEGTIFASLLNGIVGIIINQKKRLKLKI</sequence>
<protein>
    <submittedName>
        <fullName evidence="2">Uncharacterized protein</fullName>
    </submittedName>
</protein>
<feature type="non-terminal residue" evidence="2">
    <location>
        <position position="1"/>
    </location>
</feature>
<accession>X1CG67</accession>
<dbReference type="AlphaFoldDB" id="X1CG67"/>
<reference evidence="2" key="1">
    <citation type="journal article" date="2014" name="Front. Microbiol.">
        <title>High frequency of phylogenetically diverse reductive dehalogenase-homologous genes in deep subseafloor sedimentary metagenomes.</title>
        <authorList>
            <person name="Kawai M."/>
            <person name="Futagami T."/>
            <person name="Toyoda A."/>
            <person name="Takaki Y."/>
            <person name="Nishi S."/>
            <person name="Hori S."/>
            <person name="Arai W."/>
            <person name="Tsubouchi T."/>
            <person name="Morono Y."/>
            <person name="Uchiyama I."/>
            <person name="Ito T."/>
            <person name="Fujiyama A."/>
            <person name="Inagaki F."/>
            <person name="Takami H."/>
        </authorList>
    </citation>
    <scope>NUCLEOTIDE SEQUENCE</scope>
    <source>
        <strain evidence="2">Expedition CK06-06</strain>
    </source>
</reference>
<evidence type="ECO:0000313" key="2">
    <source>
        <dbReference type="EMBL" id="GAG92072.1"/>
    </source>
</evidence>
<feature type="transmembrane region" description="Helical" evidence="1">
    <location>
        <begin position="93"/>
        <end position="109"/>
    </location>
</feature>
<keyword evidence="1" id="KW-0812">Transmembrane</keyword>
<keyword evidence="1" id="KW-1133">Transmembrane helix</keyword>
<keyword evidence="1" id="KW-0472">Membrane</keyword>
<comment type="caution">
    <text evidence="2">The sequence shown here is derived from an EMBL/GenBank/DDBJ whole genome shotgun (WGS) entry which is preliminary data.</text>
</comment>
<evidence type="ECO:0000256" key="1">
    <source>
        <dbReference type="SAM" id="Phobius"/>
    </source>
</evidence>
<dbReference type="EMBL" id="BART01022075">
    <property type="protein sequence ID" value="GAG92072.1"/>
    <property type="molecule type" value="Genomic_DNA"/>
</dbReference>
<feature type="transmembrane region" description="Helical" evidence="1">
    <location>
        <begin position="67"/>
        <end position="87"/>
    </location>
</feature>
<gene>
    <name evidence="2" type="ORF">S01H4_40522</name>
</gene>